<proteinExistence type="predicted"/>
<dbReference type="OrthoDB" id="3169926at2759"/>
<organism evidence="1 2">
    <name type="scientific">Pleurotus eryngii</name>
    <name type="common">Boletus of the steppes</name>
    <dbReference type="NCBI Taxonomy" id="5323"/>
    <lineage>
        <taxon>Eukaryota</taxon>
        <taxon>Fungi</taxon>
        <taxon>Dikarya</taxon>
        <taxon>Basidiomycota</taxon>
        <taxon>Agaricomycotina</taxon>
        <taxon>Agaricomycetes</taxon>
        <taxon>Agaricomycetidae</taxon>
        <taxon>Agaricales</taxon>
        <taxon>Pleurotineae</taxon>
        <taxon>Pleurotaceae</taxon>
        <taxon>Pleurotus</taxon>
    </lineage>
</organism>
<sequence length="143" mass="16241">MTRGNQACDCIPLLFKPDARRLPRFNTVSGYNSRQRDFTTRRTPVIGHGLPLINVQEASHLFLAADSPTIIQATVSLSSSPKLHFKVYAYLLKKGALNKGLRRISPHIPWRGELVVFRLSERVPFLRSLRGASQKDIHRVIRL</sequence>
<dbReference type="AlphaFoldDB" id="A0A9P5ZLG4"/>
<keyword evidence="2" id="KW-1185">Reference proteome</keyword>
<reference evidence="1" key="1">
    <citation type="submission" date="2020-11" db="EMBL/GenBank/DDBJ databases">
        <authorList>
            <consortium name="DOE Joint Genome Institute"/>
            <person name="Ahrendt S."/>
            <person name="Riley R."/>
            <person name="Andreopoulos W."/>
            <person name="Labutti K."/>
            <person name="Pangilinan J."/>
            <person name="Ruiz-Duenas F.J."/>
            <person name="Barrasa J.M."/>
            <person name="Sanchez-Garcia M."/>
            <person name="Camarero S."/>
            <person name="Miyauchi S."/>
            <person name="Serrano A."/>
            <person name="Linde D."/>
            <person name="Babiker R."/>
            <person name="Drula E."/>
            <person name="Ayuso-Fernandez I."/>
            <person name="Pacheco R."/>
            <person name="Padilla G."/>
            <person name="Ferreira P."/>
            <person name="Barriuso J."/>
            <person name="Kellner H."/>
            <person name="Castanera R."/>
            <person name="Alfaro M."/>
            <person name="Ramirez L."/>
            <person name="Pisabarro A.G."/>
            <person name="Kuo A."/>
            <person name="Tritt A."/>
            <person name="Lipzen A."/>
            <person name="He G."/>
            <person name="Yan M."/>
            <person name="Ng V."/>
            <person name="Cullen D."/>
            <person name="Martin F."/>
            <person name="Rosso M.-N."/>
            <person name="Henrissat B."/>
            <person name="Hibbett D."/>
            <person name="Martinez A.T."/>
            <person name="Grigoriev I.V."/>
        </authorList>
    </citation>
    <scope>NUCLEOTIDE SEQUENCE</scope>
    <source>
        <strain evidence="1">ATCC 90797</strain>
    </source>
</reference>
<protein>
    <submittedName>
        <fullName evidence="1">Uncharacterized protein</fullName>
    </submittedName>
</protein>
<comment type="caution">
    <text evidence="1">The sequence shown here is derived from an EMBL/GenBank/DDBJ whole genome shotgun (WGS) entry which is preliminary data.</text>
</comment>
<gene>
    <name evidence="1" type="ORF">BDN71DRAFT_1435289</name>
</gene>
<name>A0A9P5ZLG4_PLEER</name>
<dbReference type="Proteomes" id="UP000807025">
    <property type="component" value="Unassembled WGS sequence"/>
</dbReference>
<dbReference type="EMBL" id="MU154666">
    <property type="protein sequence ID" value="KAF9489572.1"/>
    <property type="molecule type" value="Genomic_DNA"/>
</dbReference>
<accession>A0A9P5ZLG4</accession>
<evidence type="ECO:0000313" key="2">
    <source>
        <dbReference type="Proteomes" id="UP000807025"/>
    </source>
</evidence>
<evidence type="ECO:0000313" key="1">
    <source>
        <dbReference type="EMBL" id="KAF9489572.1"/>
    </source>
</evidence>